<keyword evidence="13" id="KW-0325">Glycoprotein</keyword>
<reference evidence="20" key="1">
    <citation type="submission" date="2021-01" db="EMBL/GenBank/DDBJ databases">
        <authorList>
            <person name="Zahm M."/>
            <person name="Roques C."/>
            <person name="Cabau C."/>
            <person name="Klopp C."/>
            <person name="Donnadieu C."/>
            <person name="Jouanno E."/>
            <person name="Lampietro C."/>
            <person name="Louis A."/>
            <person name="Herpin A."/>
            <person name="Echchiki A."/>
            <person name="Berthelot C."/>
            <person name="Parey E."/>
            <person name="Roest-Crollius H."/>
            <person name="Braasch I."/>
            <person name="Postlethwait J."/>
            <person name="Bobe J."/>
            <person name="Montfort J."/>
            <person name="Bouchez O."/>
            <person name="Begum T."/>
            <person name="Mejri S."/>
            <person name="Adams A."/>
            <person name="Chen W.-J."/>
            <person name="Guiguen Y."/>
        </authorList>
    </citation>
    <scope>NUCLEOTIDE SEQUENCE</scope>
    <source>
        <tissue evidence="20">Blood</tissue>
    </source>
</reference>
<comment type="catalytic activity">
    <reaction evidence="15">
        <text>O-phospho-L-tyrosyl-[protein] + H2O = L-tyrosyl-[protein] + phosphate</text>
        <dbReference type="Rhea" id="RHEA:10684"/>
        <dbReference type="Rhea" id="RHEA-COMP:10136"/>
        <dbReference type="Rhea" id="RHEA-COMP:20101"/>
        <dbReference type="ChEBI" id="CHEBI:15377"/>
        <dbReference type="ChEBI" id="CHEBI:43474"/>
        <dbReference type="ChEBI" id="CHEBI:46858"/>
        <dbReference type="ChEBI" id="CHEBI:61978"/>
        <dbReference type="EC" id="3.1.3.48"/>
    </reaction>
</comment>
<evidence type="ECO:0000256" key="14">
    <source>
        <dbReference type="ARBA" id="ARBA00023319"/>
    </source>
</evidence>
<dbReference type="GO" id="GO:0005886">
    <property type="term" value="C:plasma membrane"/>
    <property type="evidence" value="ECO:0007669"/>
    <property type="project" value="UniProtKB-ARBA"/>
</dbReference>
<keyword evidence="6" id="KW-0677">Repeat</keyword>
<feature type="domain" description="Ig-like" evidence="18">
    <location>
        <begin position="125"/>
        <end position="214"/>
    </location>
</feature>
<keyword evidence="11" id="KW-1015">Disulfide bond</keyword>
<dbReference type="CDD" id="cd05738">
    <property type="entry name" value="IgI_2_RPTP_IIa_LAR_like"/>
    <property type="match status" value="1"/>
</dbReference>
<dbReference type="Pfam" id="PF13927">
    <property type="entry name" value="Ig_3"/>
    <property type="match status" value="2"/>
</dbReference>
<feature type="signal peptide" evidence="17">
    <location>
        <begin position="1"/>
        <end position="19"/>
    </location>
</feature>
<evidence type="ECO:0000256" key="15">
    <source>
        <dbReference type="ARBA" id="ARBA00051722"/>
    </source>
</evidence>
<keyword evidence="7" id="KW-0378">Hydrolase</keyword>
<dbReference type="OrthoDB" id="10253954at2759"/>
<keyword evidence="12" id="KW-0675">Receptor</keyword>
<keyword evidence="9" id="KW-1133">Transmembrane helix</keyword>
<proteinExistence type="inferred from homology"/>
<dbReference type="Proteomes" id="UP000829720">
    <property type="component" value="Unassembled WGS sequence"/>
</dbReference>
<comment type="subcellular location">
    <subcellularLocation>
        <location evidence="1">Membrane</location>
        <topology evidence="1">Single-pass type I membrane protein</topology>
    </subcellularLocation>
</comment>
<dbReference type="InterPro" id="IPR013783">
    <property type="entry name" value="Ig-like_fold"/>
</dbReference>
<name>A0A8T3CIX0_9TELE</name>
<dbReference type="Pfam" id="PF07679">
    <property type="entry name" value="I-set"/>
    <property type="match status" value="1"/>
</dbReference>
<gene>
    <name evidence="20" type="ORF">AGOR_G00236840</name>
</gene>
<feature type="region of interest" description="Disordered" evidence="16">
    <location>
        <begin position="386"/>
        <end position="406"/>
    </location>
</feature>
<comment type="similarity">
    <text evidence="2">Belongs to the protein-tyrosine phosphatase family. Receptor class 2A subfamily.</text>
</comment>
<keyword evidence="5 17" id="KW-0732">Signal</keyword>
<keyword evidence="10" id="KW-0472">Membrane</keyword>
<evidence type="ECO:0000256" key="17">
    <source>
        <dbReference type="SAM" id="SignalP"/>
    </source>
</evidence>
<dbReference type="PROSITE" id="PS50835">
    <property type="entry name" value="IG_LIKE"/>
    <property type="match status" value="3"/>
</dbReference>
<evidence type="ECO:0000313" key="20">
    <source>
        <dbReference type="EMBL" id="KAI1882628.1"/>
    </source>
</evidence>
<dbReference type="FunFam" id="2.60.40.10:FF:000027">
    <property type="entry name" value="receptor-type tyrosine-protein phosphatase delta isoform X1"/>
    <property type="match status" value="1"/>
</dbReference>
<dbReference type="FunFam" id="2.60.40.10:FF:000036">
    <property type="entry name" value="receptor-type tyrosine-protein phosphatase delta isoform X1"/>
    <property type="match status" value="1"/>
</dbReference>
<feature type="domain" description="Ig-like" evidence="18">
    <location>
        <begin position="222"/>
        <end position="304"/>
    </location>
</feature>
<dbReference type="InterPro" id="IPR007110">
    <property type="entry name" value="Ig-like_dom"/>
</dbReference>
<evidence type="ECO:0000256" key="3">
    <source>
        <dbReference type="ARBA" id="ARBA00013064"/>
    </source>
</evidence>
<dbReference type="FunFam" id="2.60.40.10:FF:000023">
    <property type="entry name" value="receptor-type tyrosine-protein phosphatase delta isoform X2"/>
    <property type="match status" value="1"/>
</dbReference>
<dbReference type="FunFam" id="2.60.40.10:FF:000010">
    <property type="entry name" value="receptor-type tyrosine-protein phosphatase delta isoform X1"/>
    <property type="match status" value="1"/>
</dbReference>
<dbReference type="CDD" id="cd05739">
    <property type="entry name" value="IgI_3_RPTP_IIa_LAR_like"/>
    <property type="match status" value="1"/>
</dbReference>
<evidence type="ECO:0000256" key="10">
    <source>
        <dbReference type="ARBA" id="ARBA00023136"/>
    </source>
</evidence>
<evidence type="ECO:0000256" key="2">
    <source>
        <dbReference type="ARBA" id="ARBA00010504"/>
    </source>
</evidence>
<dbReference type="SMART" id="SM00408">
    <property type="entry name" value="IGc2"/>
    <property type="match status" value="3"/>
</dbReference>
<dbReference type="EMBL" id="JAERUA010000024">
    <property type="protein sequence ID" value="KAI1882628.1"/>
    <property type="molecule type" value="Genomic_DNA"/>
</dbReference>
<dbReference type="PROSITE" id="PS50853">
    <property type="entry name" value="FN3"/>
    <property type="match status" value="4"/>
</dbReference>
<dbReference type="FunFam" id="2.60.40.10:FF:000068">
    <property type="entry name" value="receptor-type tyrosine-protein phosphatase delta isoform X1"/>
    <property type="match status" value="1"/>
</dbReference>
<evidence type="ECO:0000256" key="11">
    <source>
        <dbReference type="ARBA" id="ARBA00023157"/>
    </source>
</evidence>
<comment type="caution">
    <text evidence="20">The sequence shown here is derived from an EMBL/GenBank/DDBJ whole genome shotgun (WGS) entry which is preliminary data.</text>
</comment>
<dbReference type="InterPro" id="IPR036116">
    <property type="entry name" value="FN3_sf"/>
</dbReference>
<dbReference type="InterPro" id="IPR003961">
    <property type="entry name" value="FN3_dom"/>
</dbReference>
<sequence>GLLLPLGTLLLILPPGCSALSPPRFTKIPFDQIGVSGGVASFVCQAQGDPKPRVSWNKKGKKVNSQRIETIEFDEGAGAVLRIQPLRAPRDENIYECVANNSQGEITVTAKLSIIREDLLPLGFPNIDMSPQLKVVERTRTATMLCVASGNPDPEITWFKDFLPIEPSATNGRIKQLRSGALQIENAEETDQGKYECVASNLEGVRYSAPANLYVRVRRVPPRFSILPTNHEIMPGGSVNITCVAVGSPMPYVKWMLNAEDLTPEDEMPVGRNVLELSSVHESANYTCVAMSSLGIIEAVAQITVKSLPKPPGTPFVTETTPTSVTITWDSGNPDPVSYYIIQYRAKSPDSKYETRDGITTTRYSIGGLYPNTEYEIRVSAFNTIGQGPPSNPVEARTGEQAPASPPRNIQALIISRNTMMVRWEHPEEPNGMIKGYRVYYTTDPTQPMSLWQIHNVQDSVITTIHSLIASETYTIRVLAFTSVGDGPFSDPIQIKVMLGVPAQPARFQVGKVSDTSIELTWEPPYEKEGVINYELLYKEAKLGTQVKKSLGPSSSFIVEGLRANTEYSFSLAAVSNKGIGAFTNEVVQKTSQANVPRNFTVKFVTKTSVLLSWEFPESRNPYRFTVEYSRQKIDVDARLRKALLANLQPNTSYDFKITSPGGNLGGLRHGIHARTAPQLLGRKPQLDHNHDMELTLILPPLERRDLIKNIYVVVVPLKKGRGLIRHIKGPEELDLEEVLRESSQRQRHGRVSRQRRYVDTRKAYVAASFKPSNLPAFFTLGNQAEYNGYLNRALEPGQEYLLLAGRAQYNWWEDVRREPLHGCSHCSRCRPAAHGGGGRADLGGGARAGRGLHHLHRHRHPAVQEQPT</sequence>
<dbReference type="InterPro" id="IPR003599">
    <property type="entry name" value="Ig_sub"/>
</dbReference>
<evidence type="ECO:0000259" key="19">
    <source>
        <dbReference type="PROSITE" id="PS50853"/>
    </source>
</evidence>
<evidence type="ECO:0000256" key="4">
    <source>
        <dbReference type="ARBA" id="ARBA00022692"/>
    </source>
</evidence>
<keyword evidence="4" id="KW-0812">Transmembrane</keyword>
<dbReference type="AlphaFoldDB" id="A0A8T3CIX0"/>
<evidence type="ECO:0000259" key="18">
    <source>
        <dbReference type="PROSITE" id="PS50835"/>
    </source>
</evidence>
<feature type="domain" description="Fibronectin type-III" evidence="19">
    <location>
        <begin position="596"/>
        <end position="679"/>
    </location>
</feature>
<dbReference type="GO" id="GO:0004725">
    <property type="term" value="F:protein tyrosine phosphatase activity"/>
    <property type="evidence" value="ECO:0007669"/>
    <property type="project" value="UniProtKB-EC"/>
</dbReference>
<evidence type="ECO:0000256" key="13">
    <source>
        <dbReference type="ARBA" id="ARBA00023180"/>
    </source>
</evidence>
<dbReference type="SMART" id="SM00409">
    <property type="entry name" value="IG"/>
    <property type="match status" value="3"/>
</dbReference>
<dbReference type="CDD" id="cd00063">
    <property type="entry name" value="FN3"/>
    <property type="match status" value="4"/>
</dbReference>
<evidence type="ECO:0000256" key="12">
    <source>
        <dbReference type="ARBA" id="ARBA00023170"/>
    </source>
</evidence>
<feature type="non-terminal residue" evidence="20">
    <location>
        <position position="869"/>
    </location>
</feature>
<keyword evidence="8" id="KW-0904">Protein phosphatase</keyword>
<feature type="domain" description="Ig-like" evidence="18">
    <location>
        <begin position="23"/>
        <end position="113"/>
    </location>
</feature>
<dbReference type="InterPro" id="IPR050964">
    <property type="entry name" value="Striated_Muscle_Regulatory"/>
</dbReference>
<dbReference type="SUPFAM" id="SSF48726">
    <property type="entry name" value="Immunoglobulin"/>
    <property type="match status" value="3"/>
</dbReference>
<evidence type="ECO:0000313" key="21">
    <source>
        <dbReference type="Proteomes" id="UP000829720"/>
    </source>
</evidence>
<evidence type="ECO:0000256" key="6">
    <source>
        <dbReference type="ARBA" id="ARBA00022737"/>
    </source>
</evidence>
<dbReference type="PANTHER" id="PTHR13817:SF173">
    <property type="entry name" value="FRAZZLED"/>
    <property type="match status" value="1"/>
</dbReference>
<dbReference type="Gene3D" id="2.60.40.10">
    <property type="entry name" value="Immunoglobulins"/>
    <property type="match status" value="7"/>
</dbReference>
<dbReference type="InterPro" id="IPR003598">
    <property type="entry name" value="Ig_sub2"/>
</dbReference>
<evidence type="ECO:0000256" key="1">
    <source>
        <dbReference type="ARBA" id="ARBA00004479"/>
    </source>
</evidence>
<feature type="domain" description="Fibronectin type-III" evidence="19">
    <location>
        <begin position="504"/>
        <end position="594"/>
    </location>
</feature>
<evidence type="ECO:0000256" key="7">
    <source>
        <dbReference type="ARBA" id="ARBA00022801"/>
    </source>
</evidence>
<dbReference type="PANTHER" id="PTHR13817">
    <property type="entry name" value="TITIN"/>
    <property type="match status" value="1"/>
</dbReference>
<dbReference type="InterPro" id="IPR036179">
    <property type="entry name" value="Ig-like_dom_sf"/>
</dbReference>
<evidence type="ECO:0000256" key="5">
    <source>
        <dbReference type="ARBA" id="ARBA00022729"/>
    </source>
</evidence>
<feature type="domain" description="Fibronectin type-III" evidence="19">
    <location>
        <begin position="406"/>
        <end position="500"/>
    </location>
</feature>
<accession>A0A8T3CIX0</accession>
<dbReference type="EC" id="3.1.3.48" evidence="3"/>
<feature type="domain" description="Fibronectin type-III" evidence="19">
    <location>
        <begin position="311"/>
        <end position="401"/>
    </location>
</feature>
<evidence type="ECO:0000256" key="9">
    <source>
        <dbReference type="ARBA" id="ARBA00022989"/>
    </source>
</evidence>
<keyword evidence="21" id="KW-1185">Reference proteome</keyword>
<dbReference type="SMART" id="SM00060">
    <property type="entry name" value="FN3"/>
    <property type="match status" value="4"/>
</dbReference>
<dbReference type="InterPro" id="IPR013098">
    <property type="entry name" value="Ig_I-set"/>
</dbReference>
<organism evidence="20 21">
    <name type="scientific">Albula goreensis</name>
    <dbReference type="NCBI Taxonomy" id="1534307"/>
    <lineage>
        <taxon>Eukaryota</taxon>
        <taxon>Metazoa</taxon>
        <taxon>Chordata</taxon>
        <taxon>Craniata</taxon>
        <taxon>Vertebrata</taxon>
        <taxon>Euteleostomi</taxon>
        <taxon>Actinopterygii</taxon>
        <taxon>Neopterygii</taxon>
        <taxon>Teleostei</taxon>
        <taxon>Albuliformes</taxon>
        <taxon>Albulidae</taxon>
        <taxon>Albula</taxon>
    </lineage>
</organism>
<evidence type="ECO:0000256" key="16">
    <source>
        <dbReference type="SAM" id="MobiDB-lite"/>
    </source>
</evidence>
<dbReference type="SUPFAM" id="SSF49265">
    <property type="entry name" value="Fibronectin type III"/>
    <property type="match status" value="2"/>
</dbReference>
<dbReference type="Pfam" id="PF00041">
    <property type="entry name" value="fn3"/>
    <property type="match status" value="4"/>
</dbReference>
<evidence type="ECO:0000256" key="8">
    <source>
        <dbReference type="ARBA" id="ARBA00022912"/>
    </source>
</evidence>
<protein>
    <recommendedName>
        <fullName evidence="3">protein-tyrosine-phosphatase</fullName>
        <ecNumber evidence="3">3.1.3.48</ecNumber>
    </recommendedName>
</protein>
<keyword evidence="14" id="KW-0393">Immunoglobulin domain</keyword>
<dbReference type="FunFam" id="2.60.40.10:FF:000015">
    <property type="entry name" value="receptor-type tyrosine-protein phosphatase delta isoform X2"/>
    <property type="match status" value="1"/>
</dbReference>
<feature type="chain" id="PRO_5035838554" description="protein-tyrosine-phosphatase" evidence="17">
    <location>
        <begin position="20"/>
        <end position="869"/>
    </location>
</feature>